<name>A0A4Y9FEW1_9DEIN</name>
<dbReference type="EMBL" id="SJZF01000004">
    <property type="protein sequence ID" value="TFU27120.1"/>
    <property type="molecule type" value="Genomic_DNA"/>
</dbReference>
<evidence type="ECO:0000259" key="2">
    <source>
        <dbReference type="Pfam" id="PF01266"/>
    </source>
</evidence>
<proteinExistence type="predicted"/>
<evidence type="ECO:0000313" key="4">
    <source>
        <dbReference type="Proteomes" id="UP000297668"/>
    </source>
</evidence>
<dbReference type="AlphaFoldDB" id="A0A4Y9FEW1"/>
<dbReference type="Pfam" id="PF01266">
    <property type="entry name" value="DAO"/>
    <property type="match status" value="1"/>
</dbReference>
<dbReference type="SUPFAM" id="SSF51905">
    <property type="entry name" value="FAD/NAD(P)-binding domain"/>
    <property type="match status" value="1"/>
</dbReference>
<protein>
    <submittedName>
        <fullName evidence="3">FAD-binding oxidoreductase</fullName>
    </submittedName>
</protein>
<accession>A0A4Y9FEW1</accession>
<keyword evidence="1" id="KW-0812">Transmembrane</keyword>
<evidence type="ECO:0000313" key="3">
    <source>
        <dbReference type="EMBL" id="TFU27120.1"/>
    </source>
</evidence>
<dbReference type="InterPro" id="IPR006076">
    <property type="entry name" value="FAD-dep_OxRdtase"/>
</dbReference>
<gene>
    <name evidence="3" type="ORF">E0687_03490</name>
</gene>
<keyword evidence="1" id="KW-1133">Transmembrane helix</keyword>
<dbReference type="RefSeq" id="WP_135259745.1">
    <property type="nucleotide sequence ID" value="NZ_SJZF01000004.1"/>
</dbReference>
<evidence type="ECO:0000256" key="1">
    <source>
        <dbReference type="SAM" id="Phobius"/>
    </source>
</evidence>
<dbReference type="InterPro" id="IPR036188">
    <property type="entry name" value="FAD/NAD-bd_sf"/>
</dbReference>
<keyword evidence="1" id="KW-0472">Membrane</keyword>
<comment type="caution">
    <text evidence="3">The sequence shown here is derived from an EMBL/GenBank/DDBJ whole genome shotgun (WGS) entry which is preliminary data.</text>
</comment>
<feature type="domain" description="FAD dependent oxidoreductase" evidence="2">
    <location>
        <begin position="9"/>
        <end position="327"/>
    </location>
</feature>
<organism evidence="3 4">
    <name type="scientific">Thermus tengchongensis</name>
    <dbReference type="NCBI Taxonomy" id="1214928"/>
    <lineage>
        <taxon>Bacteria</taxon>
        <taxon>Thermotogati</taxon>
        <taxon>Deinococcota</taxon>
        <taxon>Deinococci</taxon>
        <taxon>Thermales</taxon>
        <taxon>Thermaceae</taxon>
        <taxon>Thermus</taxon>
    </lineage>
</organism>
<reference evidence="3 4" key="1">
    <citation type="submission" date="2019-03" db="EMBL/GenBank/DDBJ databases">
        <title>Thermus tengchongensis species for the arsenic transformation mechanism.</title>
        <authorList>
            <person name="Yuan G.C."/>
        </authorList>
    </citation>
    <scope>NUCLEOTIDE SEQUENCE [LARGE SCALE GENOMIC DNA]</scope>
    <source>
        <strain evidence="3 4">15W</strain>
    </source>
</reference>
<dbReference type="Proteomes" id="UP000297668">
    <property type="component" value="Unassembled WGS sequence"/>
</dbReference>
<feature type="transmembrane region" description="Helical" evidence="1">
    <location>
        <begin position="6"/>
        <end position="26"/>
    </location>
</feature>
<sequence>MGLVGEAGIVVLGAGVAGLTAARFLLERGERVLLVAEALGEASRVPVALVNPLRGRRFTLAAEGERALEAALSFYGRFAELHMGVFRPVPEGERAKVAGRLGGLRHRWEGKGVLLEDAFWLEPRLLLERLAEGLPLLRARVAAWEPPYLVLEGGKRVRGEVLVYAGGGRGAHLLGLEGRHIPGLVLTLLDYFPRAISYRVYLAGSALGGSYLPHRSDPEAPPPTEGEVEWLLKGAEDLLGYRPLVASAWRGVRFRLSTPSWLAPRRGPQRGHEQAALVDGATFACGYLGALPGGQDLPYLFPVDGGFALTGFGSTGFLYAPWLGERLLEALGW</sequence>